<proteinExistence type="inferred from homology"/>
<name>A0A4R3JSF0_9FIRM</name>
<keyword evidence="3" id="KW-0131">Cell cycle</keyword>
<reference evidence="4 7" key="1">
    <citation type="journal article" date="2018" name="Int. J. Syst. Evol. Microbiol.">
        <title>Draft Genome Sequence of Faecalimonas umbilicata JCM 30896T, an Acetate-Producing Bacterium Isolated from Human Feces.</title>
        <authorList>
            <person name="Sakamoto M."/>
            <person name="Ikeyama N."/>
            <person name="Yuki M."/>
            <person name="Ohkuma M."/>
        </authorList>
    </citation>
    <scope>NUCLEOTIDE SEQUENCE [LARGE SCALE GENOMIC DNA]</scope>
    <source>
        <strain evidence="4 7">EGH7</strain>
    </source>
</reference>
<dbReference type="Gene3D" id="1.10.10.580">
    <property type="entry name" value="Structural maintenance of chromosome 1. Chain E"/>
    <property type="match status" value="1"/>
</dbReference>
<evidence type="ECO:0000313" key="5">
    <source>
        <dbReference type="EMBL" id="TCS68358.1"/>
    </source>
</evidence>
<sequence length="247" mass="29299">MGIPVKLQVFEGPLDLLLHLIDKNKIDIYDIPIVEITRQYMEYIREMERTDLNIMSEFLLMAATLLDIKSKMLLPKEVNEEGEEEDPRQELVEQLLQYKLYKYMSYELRDREMDSDRVLFKEAAIPQEVQEYTEPVNLDELLGDLDLRRLNQIFREVMRKKADKMDPVRSKFGTIEKEEVTLSDKMSYVEEYAMLNGYFSFRQLLARQRSKMHVIVTFLAVLELMKVGKIQITQEKTFAEIMITSMM</sequence>
<comment type="function">
    <text evidence="3">Participates in chromosomal partition during cell division. May act via the formation of a condensin-like complex containing Smc and ScpB that pull DNA away from mid-cell into both cell halves.</text>
</comment>
<protein>
    <recommendedName>
        <fullName evidence="2 3">Segregation and condensation protein A</fullName>
    </recommendedName>
</protein>
<dbReference type="AlphaFoldDB" id="A0A4R3JSF0"/>
<dbReference type="GO" id="GO:0005737">
    <property type="term" value="C:cytoplasm"/>
    <property type="evidence" value="ECO:0007669"/>
    <property type="project" value="UniProtKB-SubCell"/>
</dbReference>
<evidence type="ECO:0000313" key="6">
    <source>
        <dbReference type="Proteomes" id="UP000294613"/>
    </source>
</evidence>
<dbReference type="GO" id="GO:0007059">
    <property type="term" value="P:chromosome segregation"/>
    <property type="evidence" value="ECO:0007669"/>
    <property type="project" value="UniProtKB-UniRule"/>
</dbReference>
<dbReference type="EMBL" id="SLZV01000009">
    <property type="protein sequence ID" value="TCS68358.1"/>
    <property type="molecule type" value="Genomic_DNA"/>
</dbReference>
<evidence type="ECO:0000313" key="7">
    <source>
        <dbReference type="Proteomes" id="UP000702954"/>
    </source>
</evidence>
<dbReference type="PANTHER" id="PTHR33969:SF2">
    <property type="entry name" value="SEGREGATION AND CONDENSATION PROTEIN A"/>
    <property type="match status" value="1"/>
</dbReference>
<comment type="similarity">
    <text evidence="3">Belongs to the ScpA family.</text>
</comment>
<evidence type="ECO:0000256" key="3">
    <source>
        <dbReference type="HAMAP-Rule" id="MF_01805"/>
    </source>
</evidence>
<dbReference type="Proteomes" id="UP000702954">
    <property type="component" value="Unassembled WGS sequence"/>
</dbReference>
<comment type="subcellular location">
    <subcellularLocation>
        <location evidence="3">Cytoplasm</location>
    </subcellularLocation>
    <text evidence="3">Associated with two foci at the outer edges of the nucleoid region in young cells, and at four foci within both cell halves in older cells.</text>
</comment>
<comment type="subunit">
    <text evidence="3">Component of a cohesin-like complex composed of ScpA, ScpB and the Smc homodimer, in which ScpA and ScpB bind to the head domain of Smc. The presence of the three proteins is required for the association of the complex with DNA.</text>
</comment>
<accession>A0A4R3JSF0</accession>
<dbReference type="GO" id="GO:0051301">
    <property type="term" value="P:cell division"/>
    <property type="evidence" value="ECO:0007669"/>
    <property type="project" value="UniProtKB-KW"/>
</dbReference>
<evidence type="ECO:0000313" key="4">
    <source>
        <dbReference type="EMBL" id="GBU06392.1"/>
    </source>
</evidence>
<keyword evidence="7" id="KW-1185">Reference proteome</keyword>
<evidence type="ECO:0000256" key="2">
    <source>
        <dbReference type="ARBA" id="ARBA00044777"/>
    </source>
</evidence>
<dbReference type="Proteomes" id="UP000294613">
    <property type="component" value="Unassembled WGS sequence"/>
</dbReference>
<keyword evidence="3" id="KW-0132">Cell division</keyword>
<gene>
    <name evidence="3 4" type="primary">scpA</name>
    <name evidence="5" type="ORF">EDD74_10962</name>
    <name evidence="4" type="ORF">FAEUMB_29330</name>
</gene>
<dbReference type="InterPro" id="IPR023093">
    <property type="entry name" value="ScpA-like_C"/>
</dbReference>
<dbReference type="Gene3D" id="6.10.250.2410">
    <property type="match status" value="1"/>
</dbReference>
<comment type="caution">
    <text evidence="5">The sequence shown here is derived from an EMBL/GenBank/DDBJ whole genome shotgun (WGS) entry which is preliminary data.</text>
</comment>
<dbReference type="HAMAP" id="MF_01805">
    <property type="entry name" value="ScpA"/>
    <property type="match status" value="1"/>
</dbReference>
<keyword evidence="1 3" id="KW-0159">Chromosome partition</keyword>
<evidence type="ECO:0000256" key="1">
    <source>
        <dbReference type="ARBA" id="ARBA00022829"/>
    </source>
</evidence>
<dbReference type="PANTHER" id="PTHR33969">
    <property type="entry name" value="SEGREGATION AND CONDENSATION PROTEIN A"/>
    <property type="match status" value="1"/>
</dbReference>
<dbReference type="Pfam" id="PF02616">
    <property type="entry name" value="SMC_ScpA"/>
    <property type="match status" value="1"/>
</dbReference>
<dbReference type="GO" id="GO:0006260">
    <property type="term" value="P:DNA replication"/>
    <property type="evidence" value="ECO:0007669"/>
    <property type="project" value="UniProtKB-UniRule"/>
</dbReference>
<dbReference type="EMBL" id="BHEO01000008">
    <property type="protein sequence ID" value="GBU06392.1"/>
    <property type="molecule type" value="Genomic_DNA"/>
</dbReference>
<reference evidence="5 6" key="2">
    <citation type="submission" date="2019-03" db="EMBL/GenBank/DDBJ databases">
        <title>Genomic Encyclopedia of Type Strains, Phase IV (KMG-IV): sequencing the most valuable type-strain genomes for metagenomic binning, comparative biology and taxonomic classification.</title>
        <authorList>
            <person name="Goeker M."/>
        </authorList>
    </citation>
    <scope>NUCLEOTIDE SEQUENCE [LARGE SCALE GENOMIC DNA]</scope>
    <source>
        <strain evidence="5 6">DSM 103426</strain>
    </source>
</reference>
<keyword evidence="3" id="KW-0963">Cytoplasm</keyword>
<dbReference type="InterPro" id="IPR003768">
    <property type="entry name" value="ScpA"/>
</dbReference>
<dbReference type="RefSeq" id="WP_008975266.1">
    <property type="nucleotide sequence ID" value="NZ_BHEO01000008.1"/>
</dbReference>
<organism evidence="5 6">
    <name type="scientific">Faecalimonas umbilicata</name>
    <dbReference type="NCBI Taxonomy" id="1912855"/>
    <lineage>
        <taxon>Bacteria</taxon>
        <taxon>Bacillati</taxon>
        <taxon>Bacillota</taxon>
        <taxon>Clostridia</taxon>
        <taxon>Lachnospirales</taxon>
        <taxon>Lachnospiraceae</taxon>
        <taxon>Faecalimonas</taxon>
    </lineage>
</organism>